<dbReference type="InterPro" id="IPR011234">
    <property type="entry name" value="Fumarylacetoacetase-like_C"/>
</dbReference>
<evidence type="ECO:0000313" key="5">
    <source>
        <dbReference type="Proteomes" id="UP000037069"/>
    </source>
</evidence>
<dbReference type="EMBL" id="JRES01000142">
    <property type="protein sequence ID" value="KNC33857.1"/>
    <property type="molecule type" value="Genomic_DNA"/>
</dbReference>
<keyword evidence="2" id="KW-0479">Metal-binding</keyword>
<dbReference type="GO" id="GO:0046872">
    <property type="term" value="F:metal ion binding"/>
    <property type="evidence" value="ECO:0007669"/>
    <property type="project" value="UniProtKB-KW"/>
</dbReference>
<reference evidence="4 5" key="1">
    <citation type="journal article" date="2015" name="Nat. Commun.">
        <title>Lucilia cuprina genome unlocks parasitic fly biology to underpin future interventions.</title>
        <authorList>
            <person name="Anstead C.A."/>
            <person name="Korhonen P.K."/>
            <person name="Young N.D."/>
            <person name="Hall R.S."/>
            <person name="Jex A.R."/>
            <person name="Murali S.C."/>
            <person name="Hughes D.S."/>
            <person name="Lee S.F."/>
            <person name="Perry T."/>
            <person name="Stroehlein A.J."/>
            <person name="Ansell B.R."/>
            <person name="Breugelmans B."/>
            <person name="Hofmann A."/>
            <person name="Qu J."/>
            <person name="Dugan S."/>
            <person name="Lee S.L."/>
            <person name="Chao H."/>
            <person name="Dinh H."/>
            <person name="Han Y."/>
            <person name="Doddapaneni H.V."/>
            <person name="Worley K.C."/>
            <person name="Muzny D.M."/>
            <person name="Ioannidis P."/>
            <person name="Waterhouse R.M."/>
            <person name="Zdobnov E.M."/>
            <person name="James P.J."/>
            <person name="Bagnall N.H."/>
            <person name="Kotze A.C."/>
            <person name="Gibbs R.A."/>
            <person name="Richards S."/>
            <person name="Batterham P."/>
            <person name="Gasser R.B."/>
        </authorList>
    </citation>
    <scope>NUCLEOTIDE SEQUENCE [LARGE SCALE GENOMIC DNA]</scope>
    <source>
        <strain evidence="4 5">LS</strain>
        <tissue evidence="4">Full body</tissue>
    </source>
</reference>
<gene>
    <name evidence="4" type="ORF">FF38_13666</name>
</gene>
<comment type="similarity">
    <text evidence="1">Belongs to the FAH family.</text>
</comment>
<dbReference type="Proteomes" id="UP000037069">
    <property type="component" value="Unassembled WGS sequence"/>
</dbReference>
<dbReference type="GO" id="GO:0006107">
    <property type="term" value="P:oxaloacetate metabolic process"/>
    <property type="evidence" value="ECO:0007669"/>
    <property type="project" value="UniProtKB-ARBA"/>
</dbReference>
<comment type="caution">
    <text evidence="4">The sequence shown here is derived from an EMBL/GenBank/DDBJ whole genome shotgun (WGS) entry which is preliminary data.</text>
</comment>
<dbReference type="OMA" id="CNKIVAP"/>
<keyword evidence="5" id="KW-1185">Reference proteome</keyword>
<accession>A0A0L0CNR0</accession>
<dbReference type="OrthoDB" id="411064at2759"/>
<evidence type="ECO:0000256" key="2">
    <source>
        <dbReference type="ARBA" id="ARBA00022723"/>
    </source>
</evidence>
<sequence>MALKLMGTLLIRTQQKPIKQLFTKTNYDSVRSYHSAKSPSVPKMRFVQFLRKNDERMRLGVVSEDGTKIVELSGGSCVSNDMRTFITQNYPLSELQKKLDDAKSEEMNDSFTLLPPVTNPDKIICIGLNYKDHCEEQNKQPPKEPMFFSKYNNTLTGPLGNVIANKLTNKLDWEVELAVIIGKKCKDVKREQAFDYVFGYSVAQDISARDWQKERNGGQFLIGKSMDTFLPLGPSIVHKSLIADPHDLQMTCKINGVEKQNGISGNMIFKIDDIISRLSQSITLVPGDVILTGTPKGVGMHRNPPEYLKPGDVIESEIQCLGKMINKVVAP</sequence>
<name>A0A0L0CNR0_LUCCU</name>
<dbReference type="PANTHER" id="PTHR42796:SF4">
    <property type="entry name" value="FUMARYLACETOACETATE HYDROLASE DOMAIN-CONTAINING PROTEIN 2A"/>
    <property type="match status" value="1"/>
</dbReference>
<dbReference type="InterPro" id="IPR051121">
    <property type="entry name" value="FAH"/>
</dbReference>
<dbReference type="STRING" id="7375.A0A0L0CNR0"/>
<proteinExistence type="inferred from homology"/>
<dbReference type="SUPFAM" id="SSF56529">
    <property type="entry name" value="FAH"/>
    <property type="match status" value="1"/>
</dbReference>
<dbReference type="FunFam" id="3.90.850.10:FF:000002">
    <property type="entry name" value="2-hydroxyhepta-2,4-diene-1,7-dioate isomerase"/>
    <property type="match status" value="1"/>
</dbReference>
<protein>
    <recommendedName>
        <fullName evidence="3">Fumarylacetoacetase-like C-terminal domain-containing protein</fullName>
    </recommendedName>
</protein>
<dbReference type="GO" id="GO:0050163">
    <property type="term" value="F:oxaloacetate tautomerase activity"/>
    <property type="evidence" value="ECO:0007669"/>
    <property type="project" value="UniProtKB-ARBA"/>
</dbReference>
<dbReference type="AlphaFoldDB" id="A0A0L0CNR0"/>
<dbReference type="Pfam" id="PF01557">
    <property type="entry name" value="FAA_hydrolase"/>
    <property type="match status" value="1"/>
</dbReference>
<feature type="domain" description="Fumarylacetoacetase-like C-terminal" evidence="3">
    <location>
        <begin position="122"/>
        <end position="329"/>
    </location>
</feature>
<dbReference type="Gene3D" id="3.90.850.10">
    <property type="entry name" value="Fumarylacetoacetase-like, C-terminal domain"/>
    <property type="match status" value="1"/>
</dbReference>
<dbReference type="InterPro" id="IPR036663">
    <property type="entry name" value="Fumarylacetoacetase_C_sf"/>
</dbReference>
<evidence type="ECO:0000313" key="4">
    <source>
        <dbReference type="EMBL" id="KNC33857.1"/>
    </source>
</evidence>
<evidence type="ECO:0000259" key="3">
    <source>
        <dbReference type="Pfam" id="PF01557"/>
    </source>
</evidence>
<organism evidence="4 5">
    <name type="scientific">Lucilia cuprina</name>
    <name type="common">Green bottle fly</name>
    <name type="synonym">Australian sheep blowfly</name>
    <dbReference type="NCBI Taxonomy" id="7375"/>
    <lineage>
        <taxon>Eukaryota</taxon>
        <taxon>Metazoa</taxon>
        <taxon>Ecdysozoa</taxon>
        <taxon>Arthropoda</taxon>
        <taxon>Hexapoda</taxon>
        <taxon>Insecta</taxon>
        <taxon>Pterygota</taxon>
        <taxon>Neoptera</taxon>
        <taxon>Endopterygota</taxon>
        <taxon>Diptera</taxon>
        <taxon>Brachycera</taxon>
        <taxon>Muscomorpha</taxon>
        <taxon>Oestroidea</taxon>
        <taxon>Calliphoridae</taxon>
        <taxon>Luciliinae</taxon>
        <taxon>Lucilia</taxon>
    </lineage>
</organism>
<dbReference type="PANTHER" id="PTHR42796">
    <property type="entry name" value="FUMARYLACETOACETATE HYDROLASE DOMAIN-CONTAINING PROTEIN 2A-RELATED"/>
    <property type="match status" value="1"/>
</dbReference>
<evidence type="ECO:0000256" key="1">
    <source>
        <dbReference type="ARBA" id="ARBA00010211"/>
    </source>
</evidence>